<proteinExistence type="predicted"/>
<dbReference type="InterPro" id="IPR051217">
    <property type="entry name" value="Insect_Cuticle_Struc_Prot"/>
</dbReference>
<dbReference type="PANTHER" id="PTHR12236">
    <property type="entry name" value="STRUCTURAL CONTITUENT OF CUTICLE"/>
    <property type="match status" value="1"/>
</dbReference>
<evidence type="ECO:0000256" key="3">
    <source>
        <dbReference type="SAM" id="SignalP"/>
    </source>
</evidence>
<feature type="signal peptide" evidence="3">
    <location>
        <begin position="1"/>
        <end position="29"/>
    </location>
</feature>
<dbReference type="Pfam" id="PF00379">
    <property type="entry name" value="Chitin_bind_4"/>
    <property type="match status" value="2"/>
</dbReference>
<dbReference type="InterPro" id="IPR000618">
    <property type="entry name" value="Insect_cuticle"/>
</dbReference>
<keyword evidence="5" id="KW-1185">Reference proteome</keyword>
<dbReference type="EMBL" id="CAKKLH010000014">
    <property type="protein sequence ID" value="CAH0099173.1"/>
    <property type="molecule type" value="Genomic_DNA"/>
</dbReference>
<sequence>MMDCQLSINSHHTTMKLIILVTLTSVVTSSYVKPHRPSTNIESSSSPIPYNFKYQVKLDDNQHASFGDTRMSDERSHVSGSYHVLLPDGRHQLVNYKDEGSASNLVEYKQHQEIQKDYNQEQAIDYTRSSTHSIPLIKRNVDNIIRRNSPQTHVSTTTEFSPDNVVFTYAPEEYGTWEIMYTIPKYLQPSSTTTTNTEKPNYVTNTPAARLVPIYNNRIVPSSSNNIIRTPINYSSTTTTVSPITKAPRVPHPVTTKITTLPYKKIIWKTFKKKPVNNRPVPSKTIATIKKPANQIPRTTKRPAIAAVTPSVYHNNKVPSSIVTNKSVRNPVIATKPVLNNRKPISPIHKNPVNRIPISTTYRPITRYHTTKRITNQQQKDISKKPYVIYRPSSSSNDNKVPILKKIQDPYVIAPSHKVNAYAAAPPPANNHIPPAYTVILYKSASKLLPSIKQTEPAARISVIDLHSNHITSFPTNMNQLFIIVSFIAASVASAKSTYPANKAYEKPVESYKSQAYSFEWGVKDESYNDYSHSESSDGKMITGSYRVELPDGRAQIVSYKVDSNGYIADVQYEGEAKYPPAKSATYPAYPAQVYPNYKAPAAKYF</sequence>
<evidence type="ECO:0000256" key="2">
    <source>
        <dbReference type="PROSITE-ProRule" id="PRU00497"/>
    </source>
</evidence>
<organism evidence="4 5">
    <name type="scientific">Daphnia galeata</name>
    <dbReference type="NCBI Taxonomy" id="27404"/>
    <lineage>
        <taxon>Eukaryota</taxon>
        <taxon>Metazoa</taxon>
        <taxon>Ecdysozoa</taxon>
        <taxon>Arthropoda</taxon>
        <taxon>Crustacea</taxon>
        <taxon>Branchiopoda</taxon>
        <taxon>Diplostraca</taxon>
        <taxon>Cladocera</taxon>
        <taxon>Anomopoda</taxon>
        <taxon>Daphniidae</taxon>
        <taxon>Daphnia</taxon>
    </lineage>
</organism>
<gene>
    <name evidence="4" type="ORF">DGAL_LOCUS1287</name>
</gene>
<dbReference type="GO" id="GO:0031012">
    <property type="term" value="C:extracellular matrix"/>
    <property type="evidence" value="ECO:0007669"/>
    <property type="project" value="TreeGrafter"/>
</dbReference>
<dbReference type="Proteomes" id="UP000789390">
    <property type="component" value="Unassembled WGS sequence"/>
</dbReference>
<dbReference type="PROSITE" id="PS51155">
    <property type="entry name" value="CHIT_BIND_RR_2"/>
    <property type="match status" value="1"/>
</dbReference>
<reference evidence="4" key="1">
    <citation type="submission" date="2021-11" db="EMBL/GenBank/DDBJ databases">
        <authorList>
            <person name="Schell T."/>
        </authorList>
    </citation>
    <scope>NUCLEOTIDE SEQUENCE</scope>
    <source>
        <strain evidence="4">M5</strain>
    </source>
</reference>
<evidence type="ECO:0000256" key="1">
    <source>
        <dbReference type="ARBA" id="ARBA00022460"/>
    </source>
</evidence>
<evidence type="ECO:0000313" key="5">
    <source>
        <dbReference type="Proteomes" id="UP000789390"/>
    </source>
</evidence>
<accession>A0A8J2RE89</accession>
<feature type="chain" id="PRO_5035282750" description="Cuticular protein" evidence="3">
    <location>
        <begin position="30"/>
        <end position="606"/>
    </location>
</feature>
<protein>
    <recommendedName>
        <fullName evidence="6">Cuticular protein</fullName>
    </recommendedName>
</protein>
<comment type="caution">
    <text evidence="4">The sequence shown here is derived from an EMBL/GenBank/DDBJ whole genome shotgun (WGS) entry which is preliminary data.</text>
</comment>
<keyword evidence="1 2" id="KW-0193">Cuticle</keyword>
<name>A0A8J2RE89_9CRUS</name>
<dbReference type="PANTHER" id="PTHR12236:SF79">
    <property type="entry name" value="CUTICULAR PROTEIN 50CB-RELATED"/>
    <property type="match status" value="1"/>
</dbReference>
<dbReference type="GO" id="GO:0042302">
    <property type="term" value="F:structural constituent of cuticle"/>
    <property type="evidence" value="ECO:0007669"/>
    <property type="project" value="UniProtKB-UniRule"/>
</dbReference>
<keyword evidence="3" id="KW-0732">Signal</keyword>
<dbReference type="AlphaFoldDB" id="A0A8J2RE89"/>
<evidence type="ECO:0000313" key="4">
    <source>
        <dbReference type="EMBL" id="CAH0099173.1"/>
    </source>
</evidence>
<dbReference type="GO" id="GO:0005615">
    <property type="term" value="C:extracellular space"/>
    <property type="evidence" value="ECO:0007669"/>
    <property type="project" value="TreeGrafter"/>
</dbReference>
<evidence type="ECO:0008006" key="6">
    <source>
        <dbReference type="Google" id="ProtNLM"/>
    </source>
</evidence>